<dbReference type="InterPro" id="IPR006860">
    <property type="entry name" value="FecR"/>
</dbReference>
<dbReference type="RefSeq" id="WP_093363488.1">
    <property type="nucleotide sequence ID" value="NZ_FOZZ01000001.1"/>
</dbReference>
<dbReference type="OrthoDB" id="1099963at2"/>
<dbReference type="EMBL" id="FOZZ01000001">
    <property type="protein sequence ID" value="SFS38772.1"/>
    <property type="molecule type" value="Genomic_DNA"/>
</dbReference>
<dbReference type="PANTHER" id="PTHR30273:SF2">
    <property type="entry name" value="PROTEIN FECR"/>
    <property type="match status" value="1"/>
</dbReference>
<dbReference type="InterPro" id="IPR012373">
    <property type="entry name" value="Ferrdict_sens_TM"/>
</dbReference>
<dbReference type="STRING" id="683125.SAMN05660206_101429"/>
<accession>A0A1I6PEZ4</accession>
<dbReference type="Pfam" id="PF16344">
    <property type="entry name" value="FecR_C"/>
    <property type="match status" value="1"/>
</dbReference>
<organism evidence="4 5">
    <name type="scientific">Sphingobacterium wenxiniae</name>
    <dbReference type="NCBI Taxonomy" id="683125"/>
    <lineage>
        <taxon>Bacteria</taxon>
        <taxon>Pseudomonadati</taxon>
        <taxon>Bacteroidota</taxon>
        <taxon>Sphingobacteriia</taxon>
        <taxon>Sphingobacteriales</taxon>
        <taxon>Sphingobacteriaceae</taxon>
        <taxon>Sphingobacterium</taxon>
    </lineage>
</organism>
<gene>
    <name evidence="4" type="ORF">SAMN05660206_101429</name>
</gene>
<dbReference type="Proteomes" id="UP000198785">
    <property type="component" value="Unassembled WGS sequence"/>
</dbReference>
<keyword evidence="5" id="KW-1185">Reference proteome</keyword>
<evidence type="ECO:0000259" key="2">
    <source>
        <dbReference type="Pfam" id="PF04773"/>
    </source>
</evidence>
<dbReference type="Gene3D" id="2.60.120.1440">
    <property type="match status" value="1"/>
</dbReference>
<protein>
    <submittedName>
        <fullName evidence="4">FecR protein</fullName>
    </submittedName>
</protein>
<proteinExistence type="predicted"/>
<keyword evidence="1" id="KW-1133">Transmembrane helix</keyword>
<feature type="domain" description="FecR protein" evidence="2">
    <location>
        <begin position="194"/>
        <end position="290"/>
    </location>
</feature>
<dbReference type="GO" id="GO:0016989">
    <property type="term" value="F:sigma factor antagonist activity"/>
    <property type="evidence" value="ECO:0007669"/>
    <property type="project" value="TreeGrafter"/>
</dbReference>
<dbReference type="PANTHER" id="PTHR30273">
    <property type="entry name" value="PERIPLASMIC SIGNAL SENSOR AND SIGMA FACTOR ACTIVATOR FECR-RELATED"/>
    <property type="match status" value="1"/>
</dbReference>
<evidence type="ECO:0000313" key="5">
    <source>
        <dbReference type="Proteomes" id="UP000198785"/>
    </source>
</evidence>
<feature type="domain" description="Protein FecR C-terminal" evidence="3">
    <location>
        <begin position="336"/>
        <end position="403"/>
    </location>
</feature>
<feature type="transmembrane region" description="Helical" evidence="1">
    <location>
        <begin position="91"/>
        <end position="111"/>
    </location>
</feature>
<sequence>MSRTEEYKSLIRRFYAKKASEQDMELIRALIDDMEFLGVWEEIWEEQLSETNSDASVPNGKTMFERIVHDERIVKDQKLQPLRTKQGYSRLWKYAGLAASLLLVVVVSFLVRQGLDEKEQQSSVLSLTEEQVVPGKERAMIVLADGSAIDLETLAGDTVLQMDGFSIHKGMDGTISYRFNEKDIEKGQQVFNSIVTPRGGEYALVLPDGTKVWLNAVTTLRYPVVFGEKERVVQMNGEAYFEVSKAEYNHRRIPFIVETGKQRLEVLGTVFNINAYGKNVITTLVEGKVKLSFRDTDMADRVLEPNDQISFDWERKHYTAVKVDPLYIISWKQGNFAFSNASIHDVMDDISRWYDVEVSYKKELDHVRFSGTLSRYENIDKMLELIAMAGEVRFKREGRRVYVLN</sequence>
<dbReference type="InterPro" id="IPR032508">
    <property type="entry name" value="FecR_C"/>
</dbReference>
<evidence type="ECO:0000259" key="3">
    <source>
        <dbReference type="Pfam" id="PF16344"/>
    </source>
</evidence>
<evidence type="ECO:0000256" key="1">
    <source>
        <dbReference type="SAM" id="Phobius"/>
    </source>
</evidence>
<evidence type="ECO:0000313" key="4">
    <source>
        <dbReference type="EMBL" id="SFS38772.1"/>
    </source>
</evidence>
<dbReference type="Gene3D" id="3.55.50.30">
    <property type="match status" value="1"/>
</dbReference>
<dbReference type="AlphaFoldDB" id="A0A1I6PEZ4"/>
<keyword evidence="1" id="KW-0472">Membrane</keyword>
<keyword evidence="1" id="KW-0812">Transmembrane</keyword>
<name>A0A1I6PEZ4_9SPHI</name>
<reference evidence="4 5" key="1">
    <citation type="submission" date="2016-10" db="EMBL/GenBank/DDBJ databases">
        <authorList>
            <person name="de Groot N.N."/>
        </authorList>
    </citation>
    <scope>NUCLEOTIDE SEQUENCE [LARGE SCALE GENOMIC DNA]</scope>
    <source>
        <strain evidence="4 5">DSM 22789</strain>
    </source>
</reference>
<dbReference type="Pfam" id="PF04773">
    <property type="entry name" value="FecR"/>
    <property type="match status" value="1"/>
</dbReference>